<dbReference type="EMBL" id="CP021425">
    <property type="protein sequence ID" value="ARU58523.1"/>
    <property type="molecule type" value="Genomic_DNA"/>
</dbReference>
<dbReference type="InterPro" id="IPR050486">
    <property type="entry name" value="Mannose-1P_guanyltransferase"/>
</dbReference>
<evidence type="ECO:0000313" key="2">
    <source>
        <dbReference type="EMBL" id="ARU58523.1"/>
    </source>
</evidence>
<dbReference type="Gene3D" id="3.90.550.10">
    <property type="entry name" value="Spore Coat Polysaccharide Biosynthesis Protein SpsA, Chain A"/>
    <property type="match status" value="1"/>
</dbReference>
<dbReference type="AlphaFoldDB" id="A0A1Y0IGH9"/>
<accession>A0A1Y0IGH9</accession>
<dbReference type="InterPro" id="IPR054790">
    <property type="entry name" value="MurU"/>
</dbReference>
<dbReference type="InterPro" id="IPR005835">
    <property type="entry name" value="NTP_transferase_dom"/>
</dbReference>
<dbReference type="RefSeq" id="WP_087463287.1">
    <property type="nucleotide sequence ID" value="NZ_CP021425.1"/>
</dbReference>
<keyword evidence="2" id="KW-0808">Transferase</keyword>
<evidence type="ECO:0000259" key="1">
    <source>
        <dbReference type="Pfam" id="PF00483"/>
    </source>
</evidence>
<dbReference type="SUPFAM" id="SSF53448">
    <property type="entry name" value="Nucleotide-diphospho-sugar transferases"/>
    <property type="match status" value="1"/>
</dbReference>
<feature type="domain" description="Nucleotidyl transferase" evidence="1">
    <location>
        <begin position="2"/>
        <end position="134"/>
    </location>
</feature>
<dbReference type="NCBIfam" id="NF045761">
    <property type="entry name" value="NAMPUrTaseMurU"/>
    <property type="match status" value="1"/>
</dbReference>
<dbReference type="KEGG" id="ome:OLMES_4527"/>
<dbReference type="CDD" id="cd06422">
    <property type="entry name" value="NTP_transferase_like_1"/>
    <property type="match status" value="1"/>
</dbReference>
<gene>
    <name evidence="2" type="ORF">OLMES_4527</name>
</gene>
<reference evidence="2 3" key="1">
    <citation type="submission" date="2017-05" db="EMBL/GenBank/DDBJ databases">
        <title>Genomic insights into alkan degradation activity of Oleiphilus messinensis.</title>
        <authorList>
            <person name="Kozyavkin S.A."/>
            <person name="Slesarev A.I."/>
            <person name="Golyshin P.N."/>
            <person name="Korzhenkov A."/>
            <person name="Golyshina O.N."/>
            <person name="Toshchakov S.V."/>
        </authorList>
    </citation>
    <scope>NUCLEOTIDE SEQUENCE [LARGE SCALE GENOMIC DNA]</scope>
    <source>
        <strain evidence="2 3">ME102</strain>
    </source>
</reference>
<name>A0A1Y0IGH9_9GAMM</name>
<keyword evidence="3" id="KW-1185">Reference proteome</keyword>
<evidence type="ECO:0000313" key="3">
    <source>
        <dbReference type="Proteomes" id="UP000196027"/>
    </source>
</evidence>
<proteinExistence type="predicted"/>
<dbReference type="OrthoDB" id="9788272at2"/>
<sequence length="246" mass="26833">MKAMILAAGKGERMRPLTLTTPKPLLMVRSRPLIEHHILALKSAGIGHIVINVSWLGEKIEHHLGTGERFGVCLEYSHEATPLETAGGIQKTLPKLTTETPWFIVVNGDVWTDYDYRELVQLGHQLETSTTGTQASETESRPHEIKGHLVLVDNPTHHPEGDFALSAGQGPIKAIQNSGQQQYTFSGISLLNASLFGELKPGVAPLAPLLRNAIAKGQISGEYFNGEWSDIGTPERLAQVNSTHQV</sequence>
<dbReference type="GO" id="GO:0016740">
    <property type="term" value="F:transferase activity"/>
    <property type="evidence" value="ECO:0007669"/>
    <property type="project" value="UniProtKB-KW"/>
</dbReference>
<protein>
    <submittedName>
        <fullName evidence="2">Nucleotidyltransferase</fullName>
    </submittedName>
</protein>
<dbReference type="InterPro" id="IPR029044">
    <property type="entry name" value="Nucleotide-diphossugar_trans"/>
</dbReference>
<organism evidence="2 3">
    <name type="scientific">Oleiphilus messinensis</name>
    <dbReference type="NCBI Taxonomy" id="141451"/>
    <lineage>
        <taxon>Bacteria</taxon>
        <taxon>Pseudomonadati</taxon>
        <taxon>Pseudomonadota</taxon>
        <taxon>Gammaproteobacteria</taxon>
        <taxon>Oceanospirillales</taxon>
        <taxon>Oleiphilaceae</taxon>
        <taxon>Oleiphilus</taxon>
    </lineage>
</organism>
<dbReference type="PANTHER" id="PTHR22572">
    <property type="entry name" value="SUGAR-1-PHOSPHATE GUANYL TRANSFERASE"/>
    <property type="match status" value="1"/>
</dbReference>
<dbReference type="Pfam" id="PF00483">
    <property type="entry name" value="NTP_transferase"/>
    <property type="match status" value="1"/>
</dbReference>
<dbReference type="Proteomes" id="UP000196027">
    <property type="component" value="Chromosome"/>
</dbReference>